<gene>
    <name evidence="3" type="ORF">C6P61_03160</name>
</gene>
<dbReference type="AlphaFoldDB" id="A0A2S9KI73"/>
<dbReference type="InterPro" id="IPR018247">
    <property type="entry name" value="EF_Hand_1_Ca_BS"/>
</dbReference>
<proteinExistence type="predicted"/>
<keyword evidence="1" id="KW-0175">Coiled coil</keyword>
<reference evidence="3 4" key="1">
    <citation type="submission" date="2018-03" db="EMBL/GenBank/DDBJ databases">
        <title>Comparative genomics illustrates the genes involved in a hyperalkaliphilic mechanisms of Serpentinomonas isolated from highly-alkaline calcium-rich serpentinized springs.</title>
        <authorList>
            <person name="Suzuki S."/>
            <person name="Ishii S."/>
            <person name="Walworth N."/>
            <person name="Bird L."/>
            <person name="Kuenen J.G."/>
            <person name="Nealson K.H."/>
        </authorList>
    </citation>
    <scope>NUCLEOTIDE SEQUENCE [LARGE SCALE GENOMIC DNA]</scope>
    <source>
        <strain evidence="3 4">83</strain>
    </source>
</reference>
<feature type="coiled-coil region" evidence="1">
    <location>
        <begin position="228"/>
        <end position="255"/>
    </location>
</feature>
<organism evidence="3 4">
    <name type="scientific">Malikia spinosa</name>
    <dbReference type="NCBI Taxonomy" id="86180"/>
    <lineage>
        <taxon>Bacteria</taxon>
        <taxon>Pseudomonadati</taxon>
        <taxon>Pseudomonadota</taxon>
        <taxon>Betaproteobacteria</taxon>
        <taxon>Burkholderiales</taxon>
        <taxon>Comamonadaceae</taxon>
        <taxon>Malikia</taxon>
    </lineage>
</organism>
<evidence type="ECO:0000313" key="4">
    <source>
        <dbReference type="Proteomes" id="UP000238326"/>
    </source>
</evidence>
<evidence type="ECO:0000313" key="3">
    <source>
        <dbReference type="EMBL" id="PRD70142.1"/>
    </source>
</evidence>
<comment type="caution">
    <text evidence="3">The sequence shown here is derived from an EMBL/GenBank/DDBJ whole genome shotgun (WGS) entry which is preliminary data.</text>
</comment>
<dbReference type="RefSeq" id="WP_105728471.1">
    <property type="nucleotide sequence ID" value="NZ_PVLR01000007.1"/>
</dbReference>
<keyword evidence="2" id="KW-0472">Membrane</keyword>
<dbReference type="PROSITE" id="PS00018">
    <property type="entry name" value="EF_HAND_1"/>
    <property type="match status" value="1"/>
</dbReference>
<keyword evidence="4" id="KW-1185">Reference proteome</keyword>
<name>A0A2S9KI73_9BURK</name>
<dbReference type="EMBL" id="PVLR01000007">
    <property type="protein sequence ID" value="PRD70142.1"/>
    <property type="molecule type" value="Genomic_DNA"/>
</dbReference>
<evidence type="ECO:0000256" key="1">
    <source>
        <dbReference type="SAM" id="Coils"/>
    </source>
</evidence>
<accession>A0A2S9KI73</accession>
<evidence type="ECO:0008006" key="5">
    <source>
        <dbReference type="Google" id="ProtNLM"/>
    </source>
</evidence>
<feature type="transmembrane region" description="Helical" evidence="2">
    <location>
        <begin position="283"/>
        <end position="303"/>
    </location>
</feature>
<protein>
    <recommendedName>
        <fullName evidence="5">EF-hand domain-containing protein</fullName>
    </recommendedName>
</protein>
<dbReference type="OrthoDB" id="7013907at2"/>
<keyword evidence="2" id="KW-1133">Transmembrane helix</keyword>
<dbReference type="Proteomes" id="UP000238326">
    <property type="component" value="Unassembled WGS sequence"/>
</dbReference>
<sequence length="308" mass="34216">MSPLLLRDRLGLSLPGLQFALLAWALHPELGRPAWPPLTLLLCSALFGFWRSLRQARLVDDTPTARIASAAQGYAELRGRGQPLAGLPLLSPLNGLPVLWWRLLTEKQNEKGKWQQESLEQSQASFLLDDGSGSCLVDPEAAEILVQRREVTERDGRRYTLWTLLPHDPVYVLGDFRTLGPLDGALDGALDGPISESRRLAELLEHWKADQAGLLARFDLDGNREIDLKEWELARHQARQQLRQQQAEVAAAAELHVVGAASDGRLFLISDLEPEKIARRFKLWAGFHLLLLLGSAAALGHLVQLGQL</sequence>
<keyword evidence="2" id="KW-0812">Transmembrane</keyword>
<evidence type="ECO:0000256" key="2">
    <source>
        <dbReference type="SAM" id="Phobius"/>
    </source>
</evidence>